<dbReference type="EMBL" id="MPDP01000279">
    <property type="protein sequence ID" value="KAK1458325.1"/>
    <property type="molecule type" value="Genomic_DNA"/>
</dbReference>
<proteinExistence type="predicted"/>
<dbReference type="AlphaFoldDB" id="A0AAI9XPD0"/>
<dbReference type="Proteomes" id="UP001239213">
    <property type="component" value="Unassembled WGS sequence"/>
</dbReference>
<comment type="caution">
    <text evidence="1">The sequence shown here is derived from an EMBL/GenBank/DDBJ whole genome shotgun (WGS) entry which is preliminary data.</text>
</comment>
<name>A0AAI9XPD0_9PEZI</name>
<sequence length="73" mass="8235">MSRDPRDMCLRRLPEERSMAMLRLGHGRCVRSGALDLRVNRGSTGDQESTRRASLGSLLALFTGIRLVTYKIE</sequence>
<evidence type="ECO:0000313" key="1">
    <source>
        <dbReference type="EMBL" id="KAK1458325.1"/>
    </source>
</evidence>
<protein>
    <submittedName>
        <fullName evidence="1">Uncharacterized protein</fullName>
    </submittedName>
</protein>
<evidence type="ECO:0000313" key="2">
    <source>
        <dbReference type="Proteomes" id="UP001239213"/>
    </source>
</evidence>
<reference evidence="1" key="1">
    <citation type="submission" date="2016-11" db="EMBL/GenBank/DDBJ databases">
        <title>The genome sequence of Colletotrichum cuscutae.</title>
        <authorList>
            <person name="Baroncelli R."/>
        </authorList>
    </citation>
    <scope>NUCLEOTIDE SEQUENCE</scope>
    <source>
        <strain evidence="1">IMI 304802</strain>
    </source>
</reference>
<accession>A0AAI9XPD0</accession>
<organism evidence="1 2">
    <name type="scientific">Colletotrichum cuscutae</name>
    <dbReference type="NCBI Taxonomy" id="1209917"/>
    <lineage>
        <taxon>Eukaryota</taxon>
        <taxon>Fungi</taxon>
        <taxon>Dikarya</taxon>
        <taxon>Ascomycota</taxon>
        <taxon>Pezizomycotina</taxon>
        <taxon>Sordariomycetes</taxon>
        <taxon>Hypocreomycetidae</taxon>
        <taxon>Glomerellales</taxon>
        <taxon>Glomerellaceae</taxon>
        <taxon>Colletotrichum</taxon>
        <taxon>Colletotrichum acutatum species complex</taxon>
    </lineage>
</organism>
<keyword evidence="2" id="KW-1185">Reference proteome</keyword>
<gene>
    <name evidence="1" type="ORF">CCUS01_09424</name>
</gene>